<feature type="compositionally biased region" description="Basic and acidic residues" evidence="2">
    <location>
        <begin position="487"/>
        <end position="506"/>
    </location>
</feature>
<evidence type="ECO:0000256" key="2">
    <source>
        <dbReference type="SAM" id="MobiDB-lite"/>
    </source>
</evidence>
<comment type="subcellular location">
    <subcellularLocation>
        <location evidence="1">Nucleus</location>
    </subcellularLocation>
</comment>
<dbReference type="Pfam" id="PF08914">
    <property type="entry name" value="Myb_Rap1"/>
    <property type="match status" value="1"/>
</dbReference>
<name>A0AAU9USV1_EUPED</name>
<dbReference type="EMBL" id="CAKOGL010000023">
    <property type="protein sequence ID" value="CAH2100980.1"/>
    <property type="molecule type" value="Genomic_DNA"/>
</dbReference>
<feature type="compositionally biased region" description="Polar residues" evidence="2">
    <location>
        <begin position="276"/>
        <end position="289"/>
    </location>
</feature>
<dbReference type="InterPro" id="IPR009057">
    <property type="entry name" value="Homeodomain-like_sf"/>
</dbReference>
<dbReference type="SUPFAM" id="SSF46689">
    <property type="entry name" value="Homeodomain-like"/>
    <property type="match status" value="1"/>
</dbReference>
<dbReference type="Proteomes" id="UP001153954">
    <property type="component" value="Unassembled WGS sequence"/>
</dbReference>
<feature type="compositionally biased region" description="Polar residues" evidence="2">
    <location>
        <begin position="324"/>
        <end position="335"/>
    </location>
</feature>
<evidence type="ECO:0000259" key="3">
    <source>
        <dbReference type="Pfam" id="PF08914"/>
    </source>
</evidence>
<evidence type="ECO:0000313" key="5">
    <source>
        <dbReference type="Proteomes" id="UP001153954"/>
    </source>
</evidence>
<feature type="region of interest" description="Disordered" evidence="2">
    <location>
        <begin position="778"/>
        <end position="913"/>
    </location>
</feature>
<dbReference type="InterPro" id="IPR015010">
    <property type="entry name" value="TERF2IP_Myb"/>
</dbReference>
<accession>A0AAU9USV1</accession>
<proteinExistence type="predicted"/>
<dbReference type="Gene3D" id="1.10.10.60">
    <property type="entry name" value="Homeodomain-like"/>
    <property type="match status" value="1"/>
</dbReference>
<sequence>MAGPKFFVYGGCRWREVDTTSGSVVGWGNVQFVTLHHGRLEVAPKSSVLRGLRSLAASRPTSVHDGPPLSQIRHKRESNRVESKVIENKKEDCVQYQQHHCCCKQHNHCYNSGAIINNLLKAATTTAAVQCSLTELNACIEPKSKTSNGTFINYSQNQVKRLLAKRKRSSDDESQLPNKNVKSTKNRNVESDSDIDTSLLDRKPSNSLQKDAILYSSKNNRYGNEKLRKNNTPSSSEDDEGIPKLGKSQRLNLEGRILEGTRLQDLLKETSRSGKNDNNNLEKICSSSDDFQERRKVDKSPRKNSENHTRTSAQLTERKETRSSLKNKTTYLTNNEKYKELKSSKRKRSDSNESQVRKVRKTSNEDKLQKWTQESEESQEIEDFCKELLISEEDILLLRTFIENDENNIFNIDLEQFDASDNYKGLIFYKLNPLVHVERCEQIATMLRQQPSNTVTFEDFISNLGLRSVLDSSSQASSKYKMRPRRTLNESQKHTSESEPDKENYKKSKNISTNSKKKVLIENITKNKVKSTVASNKIQKKAVVLMEKMSFKDNEMITISSDSDSVFETSKRSDGRPKAALLKRNNEYSIRVNGRPSRRENKSPSGGSKTRSGGETSKSSGEESKRPKRRESKRHVEDNKRPSDGQSKGPTGANKSPSGGKSKGPTVESKRPSRGENKNPSGSEIKKPIRVSGKSSGREYTRAEDEALVQWVAGSMRAKRVNGNQLWREFQPVYQQITGQFRSWHSLRNRYLRYLLPALHQLALPPLEAARLRAAAATGELKSRKKPQRRNSLLTEPRVRSAWSQRPPPRKSSPSPSRSRSLPAASPPSTSSTYSTPSETSVRDTSQDRRSTLRSSSKTATNEEATKPSRQLRSSFQTPTHTSPPTYSELTRRYADKHTPSSTHTDTQTDTRRTRRLYNHAM</sequence>
<reference evidence="4" key="1">
    <citation type="submission" date="2022-03" db="EMBL/GenBank/DDBJ databases">
        <authorList>
            <person name="Tunstrom K."/>
        </authorList>
    </citation>
    <scope>NUCLEOTIDE SEQUENCE</scope>
</reference>
<feature type="region of interest" description="Disordered" evidence="2">
    <location>
        <begin position="269"/>
        <end position="374"/>
    </location>
</feature>
<keyword evidence="5" id="KW-1185">Reference proteome</keyword>
<feature type="compositionally biased region" description="Basic and acidic residues" evidence="2">
    <location>
        <begin position="668"/>
        <end position="677"/>
    </location>
</feature>
<evidence type="ECO:0000313" key="4">
    <source>
        <dbReference type="EMBL" id="CAH2100980.1"/>
    </source>
</evidence>
<feature type="compositionally biased region" description="Low complexity" evidence="2">
    <location>
        <begin position="812"/>
        <end position="840"/>
    </location>
</feature>
<feature type="region of interest" description="Disordered" evidence="2">
    <location>
        <begin position="475"/>
        <end position="512"/>
    </location>
</feature>
<comment type="caution">
    <text evidence="4">The sequence shown here is derived from an EMBL/GenBank/DDBJ whole genome shotgun (WGS) entry which is preliminary data.</text>
</comment>
<dbReference type="AlphaFoldDB" id="A0AAU9USV1"/>
<feature type="region of interest" description="Disordered" evidence="2">
    <location>
        <begin position="563"/>
        <end position="703"/>
    </location>
</feature>
<feature type="compositionally biased region" description="Polar residues" evidence="2">
    <location>
        <begin position="853"/>
        <end position="889"/>
    </location>
</feature>
<feature type="region of interest" description="Disordered" evidence="2">
    <location>
        <begin position="162"/>
        <end position="248"/>
    </location>
</feature>
<feature type="compositionally biased region" description="Basic and acidic residues" evidence="2">
    <location>
        <begin position="890"/>
        <end position="899"/>
    </location>
</feature>
<feature type="compositionally biased region" description="Basic and acidic residues" evidence="2">
    <location>
        <begin position="291"/>
        <end position="309"/>
    </location>
</feature>
<feature type="compositionally biased region" description="Low complexity" evidence="2">
    <location>
        <begin position="605"/>
        <end position="619"/>
    </location>
</feature>
<gene>
    <name evidence="4" type="ORF">EEDITHA_LOCUS15783</name>
</gene>
<feature type="compositionally biased region" description="Basic and acidic residues" evidence="2">
    <location>
        <begin position="841"/>
        <end position="851"/>
    </location>
</feature>
<feature type="domain" description="TERF2-interacting telomeric protein 1 Myb" evidence="3">
    <location>
        <begin position="700"/>
        <end position="757"/>
    </location>
</feature>
<feature type="compositionally biased region" description="Basic and acidic residues" evidence="2">
    <location>
        <begin position="634"/>
        <end position="643"/>
    </location>
</feature>
<evidence type="ECO:0000256" key="1">
    <source>
        <dbReference type="ARBA" id="ARBA00004123"/>
    </source>
</evidence>
<feature type="compositionally biased region" description="Polar residues" evidence="2">
    <location>
        <begin position="644"/>
        <end position="659"/>
    </location>
</feature>
<protein>
    <recommendedName>
        <fullName evidence="3">TERF2-interacting telomeric protein 1 Myb domain-containing protein</fullName>
    </recommendedName>
</protein>
<dbReference type="GO" id="GO:0005634">
    <property type="term" value="C:nucleus"/>
    <property type="evidence" value="ECO:0007669"/>
    <property type="project" value="UniProtKB-SubCell"/>
</dbReference>
<organism evidence="4 5">
    <name type="scientific">Euphydryas editha</name>
    <name type="common">Edith's checkerspot</name>
    <dbReference type="NCBI Taxonomy" id="104508"/>
    <lineage>
        <taxon>Eukaryota</taxon>
        <taxon>Metazoa</taxon>
        <taxon>Ecdysozoa</taxon>
        <taxon>Arthropoda</taxon>
        <taxon>Hexapoda</taxon>
        <taxon>Insecta</taxon>
        <taxon>Pterygota</taxon>
        <taxon>Neoptera</taxon>
        <taxon>Endopterygota</taxon>
        <taxon>Lepidoptera</taxon>
        <taxon>Glossata</taxon>
        <taxon>Ditrysia</taxon>
        <taxon>Papilionoidea</taxon>
        <taxon>Nymphalidae</taxon>
        <taxon>Nymphalinae</taxon>
        <taxon>Euphydryas</taxon>
    </lineage>
</organism>